<proteinExistence type="predicted"/>
<accession>A0A381USW3</accession>
<sequence length="61" mass="7192">MTEILNQSPYSYLQYPRHHCFTFDDADRVTTRMKVLSPKQSTPPVNMLIRFAYIAPFGLFH</sequence>
<gene>
    <name evidence="1" type="ORF">METZ01_LOCUS84034</name>
</gene>
<dbReference type="EMBL" id="UINC01007058">
    <property type="protein sequence ID" value="SVA31180.1"/>
    <property type="molecule type" value="Genomic_DNA"/>
</dbReference>
<protein>
    <submittedName>
        <fullName evidence="1">Uncharacterized protein</fullName>
    </submittedName>
</protein>
<dbReference type="AlphaFoldDB" id="A0A381USW3"/>
<evidence type="ECO:0000313" key="1">
    <source>
        <dbReference type="EMBL" id="SVA31180.1"/>
    </source>
</evidence>
<reference evidence="1" key="1">
    <citation type="submission" date="2018-05" db="EMBL/GenBank/DDBJ databases">
        <authorList>
            <person name="Lanie J.A."/>
            <person name="Ng W.-L."/>
            <person name="Kazmierczak K.M."/>
            <person name="Andrzejewski T.M."/>
            <person name="Davidsen T.M."/>
            <person name="Wayne K.J."/>
            <person name="Tettelin H."/>
            <person name="Glass J.I."/>
            <person name="Rusch D."/>
            <person name="Podicherti R."/>
            <person name="Tsui H.-C.T."/>
            <person name="Winkler M.E."/>
        </authorList>
    </citation>
    <scope>NUCLEOTIDE SEQUENCE</scope>
</reference>
<name>A0A381USW3_9ZZZZ</name>
<organism evidence="1">
    <name type="scientific">marine metagenome</name>
    <dbReference type="NCBI Taxonomy" id="408172"/>
    <lineage>
        <taxon>unclassified sequences</taxon>
        <taxon>metagenomes</taxon>
        <taxon>ecological metagenomes</taxon>
    </lineage>
</organism>